<keyword evidence="4" id="KW-0004">4Fe-4S</keyword>
<keyword evidence="6 11" id="KW-0808">Transferase</keyword>
<dbReference type="AlphaFoldDB" id="A0A921LQV9"/>
<evidence type="ECO:0000256" key="1">
    <source>
        <dbReference type="ARBA" id="ARBA00001966"/>
    </source>
</evidence>
<evidence type="ECO:0000313" key="11">
    <source>
        <dbReference type="EMBL" id="HJG30385.1"/>
    </source>
</evidence>
<dbReference type="SUPFAM" id="SSF142754">
    <property type="entry name" value="NadA-like"/>
    <property type="match status" value="1"/>
</dbReference>
<organism evidence="11 12">
    <name type="scientific">Collinsella ihumii</name>
    <dbReference type="NCBI Taxonomy" id="1720204"/>
    <lineage>
        <taxon>Bacteria</taxon>
        <taxon>Bacillati</taxon>
        <taxon>Actinomycetota</taxon>
        <taxon>Coriobacteriia</taxon>
        <taxon>Coriobacteriales</taxon>
        <taxon>Coriobacteriaceae</taxon>
        <taxon>Collinsella</taxon>
    </lineage>
</organism>
<dbReference type="NCBIfam" id="TIGR00550">
    <property type="entry name" value="nadA"/>
    <property type="match status" value="1"/>
</dbReference>
<sequence>MFGTQAAEMAARVERLKRERDAVLLAHYYVAPEVQAVADYVGDSFALAKLAVSLPNRVLVVAGVEFMGESMKLLNPEKTVLMPDPGADCPMAHMIDKQTVDAARAEYGDDLAVVCYVNSTAEAKSLSDVCVTSSNAVSVVRAMPQHHILFVPDWNLGRYVAQQVPEKHVILNDGCCPFHAAITAQEVERLKHEHPGAPVLAHPECTERVLELADCIGSTAEIIEYAATHDAPEYIVVTMEGVASELERRCGASRRFLFVQDSECPEMAKVSLAKVASCLQDMTGEVRMADGDASERAKAALERMLAYAGR</sequence>
<keyword evidence="7" id="KW-0479">Metal-binding</keyword>
<dbReference type="GO" id="GO:0051539">
    <property type="term" value="F:4 iron, 4 sulfur cluster binding"/>
    <property type="evidence" value="ECO:0007669"/>
    <property type="project" value="UniProtKB-KW"/>
</dbReference>
<dbReference type="Gene3D" id="3.40.50.10800">
    <property type="entry name" value="NadA-like"/>
    <property type="match status" value="3"/>
</dbReference>
<dbReference type="GO" id="GO:0008987">
    <property type="term" value="F:quinolinate synthetase A activity"/>
    <property type="evidence" value="ECO:0007669"/>
    <property type="project" value="UniProtKB-UniRule"/>
</dbReference>
<evidence type="ECO:0000313" key="12">
    <source>
        <dbReference type="Proteomes" id="UP000746751"/>
    </source>
</evidence>
<evidence type="ECO:0000256" key="10">
    <source>
        <dbReference type="NCBIfam" id="TIGR00550"/>
    </source>
</evidence>
<dbReference type="Pfam" id="PF02445">
    <property type="entry name" value="NadA"/>
    <property type="match status" value="1"/>
</dbReference>
<evidence type="ECO:0000256" key="4">
    <source>
        <dbReference type="ARBA" id="ARBA00022485"/>
    </source>
</evidence>
<dbReference type="EC" id="2.5.1.72" evidence="3 10"/>
<reference evidence="11" key="2">
    <citation type="submission" date="2021-09" db="EMBL/GenBank/DDBJ databases">
        <authorList>
            <person name="Gilroy R."/>
        </authorList>
    </citation>
    <scope>NUCLEOTIDE SEQUENCE</scope>
    <source>
        <strain evidence="11">ChiGjej2B2-7701</strain>
    </source>
</reference>
<proteinExistence type="predicted"/>
<dbReference type="GO" id="GO:0034628">
    <property type="term" value="P:'de novo' NAD+ biosynthetic process from L-aspartate"/>
    <property type="evidence" value="ECO:0007669"/>
    <property type="project" value="TreeGrafter"/>
</dbReference>
<dbReference type="Proteomes" id="UP000746751">
    <property type="component" value="Unassembled WGS sequence"/>
</dbReference>
<dbReference type="GO" id="GO:0046872">
    <property type="term" value="F:metal ion binding"/>
    <property type="evidence" value="ECO:0007669"/>
    <property type="project" value="UniProtKB-KW"/>
</dbReference>
<comment type="caution">
    <text evidence="11">The sequence shown here is derived from an EMBL/GenBank/DDBJ whole genome shotgun (WGS) entry which is preliminary data.</text>
</comment>
<comment type="pathway">
    <text evidence="2">Cofactor biosynthesis; NAD(+) biosynthesis; quinolinate from iminoaspartate: step 1/1.</text>
</comment>
<accession>A0A921LQV9</accession>
<evidence type="ECO:0000256" key="7">
    <source>
        <dbReference type="ARBA" id="ARBA00022723"/>
    </source>
</evidence>
<dbReference type="PANTHER" id="PTHR30573:SF0">
    <property type="entry name" value="QUINOLINATE SYNTHASE, CHLOROPLASTIC"/>
    <property type="match status" value="1"/>
</dbReference>
<dbReference type="InterPro" id="IPR036094">
    <property type="entry name" value="NadA_sf"/>
</dbReference>
<dbReference type="NCBIfam" id="NF006878">
    <property type="entry name" value="PRK09375.1-2"/>
    <property type="match status" value="1"/>
</dbReference>
<evidence type="ECO:0000256" key="6">
    <source>
        <dbReference type="ARBA" id="ARBA00022679"/>
    </source>
</evidence>
<reference evidence="11" key="1">
    <citation type="journal article" date="2021" name="PeerJ">
        <title>Extensive microbial diversity within the chicken gut microbiome revealed by metagenomics and culture.</title>
        <authorList>
            <person name="Gilroy R."/>
            <person name="Ravi A."/>
            <person name="Getino M."/>
            <person name="Pursley I."/>
            <person name="Horton D.L."/>
            <person name="Alikhan N.F."/>
            <person name="Baker D."/>
            <person name="Gharbi K."/>
            <person name="Hall N."/>
            <person name="Watson M."/>
            <person name="Adriaenssens E.M."/>
            <person name="Foster-Nyarko E."/>
            <person name="Jarju S."/>
            <person name="Secka A."/>
            <person name="Antonio M."/>
            <person name="Oren A."/>
            <person name="Chaudhuri R.R."/>
            <person name="La Ragione R."/>
            <person name="Hildebrand F."/>
            <person name="Pallen M.J."/>
        </authorList>
    </citation>
    <scope>NUCLEOTIDE SEQUENCE</scope>
    <source>
        <strain evidence="11">ChiGjej2B2-7701</strain>
    </source>
</reference>
<dbReference type="InterPro" id="IPR003473">
    <property type="entry name" value="NadA"/>
</dbReference>
<comment type="cofactor">
    <cofactor evidence="1">
        <name>[4Fe-4S] cluster</name>
        <dbReference type="ChEBI" id="CHEBI:49883"/>
    </cofactor>
</comment>
<evidence type="ECO:0000256" key="3">
    <source>
        <dbReference type="ARBA" id="ARBA00012669"/>
    </source>
</evidence>
<evidence type="ECO:0000256" key="5">
    <source>
        <dbReference type="ARBA" id="ARBA00022642"/>
    </source>
</evidence>
<evidence type="ECO:0000256" key="8">
    <source>
        <dbReference type="ARBA" id="ARBA00023004"/>
    </source>
</evidence>
<evidence type="ECO:0000256" key="9">
    <source>
        <dbReference type="ARBA" id="ARBA00023014"/>
    </source>
</evidence>
<gene>
    <name evidence="11" type="primary">nadA</name>
    <name evidence="11" type="ORF">K8U80_03195</name>
</gene>
<dbReference type="GO" id="GO:0005829">
    <property type="term" value="C:cytosol"/>
    <property type="evidence" value="ECO:0007669"/>
    <property type="project" value="TreeGrafter"/>
</dbReference>
<evidence type="ECO:0000256" key="2">
    <source>
        <dbReference type="ARBA" id="ARBA00005065"/>
    </source>
</evidence>
<name>A0A921LQV9_9ACTN</name>
<keyword evidence="8" id="KW-0408">Iron</keyword>
<keyword evidence="9" id="KW-0411">Iron-sulfur</keyword>
<protein>
    <recommendedName>
        <fullName evidence="3 10">Quinolinate synthase</fullName>
        <ecNumber evidence="3 10">2.5.1.72</ecNumber>
    </recommendedName>
</protein>
<dbReference type="EMBL" id="DYVF01000024">
    <property type="protein sequence ID" value="HJG30385.1"/>
    <property type="molecule type" value="Genomic_DNA"/>
</dbReference>
<keyword evidence="5" id="KW-0662">Pyridine nucleotide biosynthesis</keyword>
<dbReference type="PANTHER" id="PTHR30573">
    <property type="entry name" value="QUINOLINATE SYNTHETASE A"/>
    <property type="match status" value="1"/>
</dbReference>